<name>A0A928VK53_9CYAN</name>
<dbReference type="RefSeq" id="WP_264324893.1">
    <property type="nucleotide sequence ID" value="NZ_JADEXQ010000028.1"/>
</dbReference>
<evidence type="ECO:0000313" key="1">
    <source>
        <dbReference type="EMBL" id="MBE9030066.1"/>
    </source>
</evidence>
<evidence type="ECO:0000313" key="2">
    <source>
        <dbReference type="Proteomes" id="UP000625316"/>
    </source>
</evidence>
<gene>
    <name evidence="1" type="ORF">IQ266_10035</name>
</gene>
<keyword evidence="2" id="KW-1185">Reference proteome</keyword>
<proteinExistence type="predicted"/>
<reference evidence="1" key="1">
    <citation type="submission" date="2020-10" db="EMBL/GenBank/DDBJ databases">
        <authorList>
            <person name="Castelo-Branco R."/>
            <person name="Eusebio N."/>
            <person name="Adriana R."/>
            <person name="Vieira A."/>
            <person name="Brugerolle De Fraissinette N."/>
            <person name="Rezende De Castro R."/>
            <person name="Schneider M.P."/>
            <person name="Vasconcelos V."/>
            <person name="Leao P.N."/>
        </authorList>
    </citation>
    <scope>NUCLEOTIDE SEQUENCE</scope>
    <source>
        <strain evidence="1">LEGE 11480</strain>
    </source>
</reference>
<organism evidence="1 2">
    <name type="scientific">Romeriopsis navalis LEGE 11480</name>
    <dbReference type="NCBI Taxonomy" id="2777977"/>
    <lineage>
        <taxon>Bacteria</taxon>
        <taxon>Bacillati</taxon>
        <taxon>Cyanobacteriota</taxon>
        <taxon>Cyanophyceae</taxon>
        <taxon>Leptolyngbyales</taxon>
        <taxon>Leptolyngbyaceae</taxon>
        <taxon>Romeriopsis</taxon>
        <taxon>Romeriopsis navalis</taxon>
    </lineage>
</organism>
<dbReference type="EMBL" id="JADEXQ010000028">
    <property type="protein sequence ID" value="MBE9030066.1"/>
    <property type="molecule type" value="Genomic_DNA"/>
</dbReference>
<comment type="caution">
    <text evidence="1">The sequence shown here is derived from an EMBL/GenBank/DDBJ whole genome shotgun (WGS) entry which is preliminary data.</text>
</comment>
<protein>
    <submittedName>
        <fullName evidence="1">Uncharacterized protein</fullName>
    </submittedName>
</protein>
<dbReference type="AlphaFoldDB" id="A0A928VK53"/>
<sequence>MLDSNTELLSVEECNAVDAALLTSHGKFNARVAIYALRSLKQISSETGTPIAHLQPATIAKWVEADPSLQDAGDDHFRSFWTKLVLSAMKLLSEAAANAGGTVEDLSVAQVIQWFEQAAKKEI</sequence>
<dbReference type="Proteomes" id="UP000625316">
    <property type="component" value="Unassembled WGS sequence"/>
</dbReference>
<accession>A0A928VK53</accession>